<dbReference type="STRING" id="425514.SAMN05443550_10330"/>
<dbReference type="InterPro" id="IPR029063">
    <property type="entry name" value="SAM-dependent_MTases_sf"/>
</dbReference>
<proteinExistence type="predicted"/>
<sequence length="222" mass="25452">MRHPGDAIYLTAMHNNNYDPIARYYDVLSRLVFFRAQLSAQIEQLICIPANGTILIAGGGTGWVLEEIAKIHPSGLRITYVEISAKMLDLSKKRDVKSNQVSYIHAAAEDFKIGTDYDVIITAFLFDNFRAEKIGLVFGRFHAALKSGGLWLFSDFYYNAGSGKHWQRYLLKAMYLFFKRISRIEARDLINTEHCFEEALYLPLKTAYYYSGFIKSVVYQKS</sequence>
<accession>A0A1H4AMF8</accession>
<dbReference type="GO" id="GO:0032259">
    <property type="term" value="P:methylation"/>
    <property type="evidence" value="ECO:0007669"/>
    <property type="project" value="UniProtKB-KW"/>
</dbReference>
<reference evidence="2 3" key="1">
    <citation type="submission" date="2016-10" db="EMBL/GenBank/DDBJ databases">
        <authorList>
            <person name="de Groot N.N."/>
        </authorList>
    </citation>
    <scope>NUCLEOTIDE SEQUENCE [LARGE SCALE GENOMIC DNA]</scope>
    <source>
        <strain evidence="2 3">DSM 19033</strain>
    </source>
</reference>
<dbReference type="Pfam" id="PF13649">
    <property type="entry name" value="Methyltransf_25"/>
    <property type="match status" value="1"/>
</dbReference>
<organism evidence="2 3">
    <name type="scientific">Pedobacter hartonius</name>
    <dbReference type="NCBI Taxonomy" id="425514"/>
    <lineage>
        <taxon>Bacteria</taxon>
        <taxon>Pseudomonadati</taxon>
        <taxon>Bacteroidota</taxon>
        <taxon>Sphingobacteriia</taxon>
        <taxon>Sphingobacteriales</taxon>
        <taxon>Sphingobacteriaceae</taxon>
        <taxon>Pedobacter</taxon>
    </lineage>
</organism>
<feature type="domain" description="Methyltransferase" evidence="1">
    <location>
        <begin position="54"/>
        <end position="149"/>
    </location>
</feature>
<evidence type="ECO:0000259" key="1">
    <source>
        <dbReference type="Pfam" id="PF13649"/>
    </source>
</evidence>
<dbReference type="GO" id="GO:0008168">
    <property type="term" value="F:methyltransferase activity"/>
    <property type="evidence" value="ECO:0007669"/>
    <property type="project" value="UniProtKB-KW"/>
</dbReference>
<dbReference type="CDD" id="cd02440">
    <property type="entry name" value="AdoMet_MTases"/>
    <property type="match status" value="1"/>
</dbReference>
<dbReference type="InterPro" id="IPR041698">
    <property type="entry name" value="Methyltransf_25"/>
</dbReference>
<keyword evidence="3" id="KW-1185">Reference proteome</keyword>
<dbReference type="Gene3D" id="3.40.50.150">
    <property type="entry name" value="Vaccinia Virus protein VP39"/>
    <property type="match status" value="1"/>
</dbReference>
<name>A0A1H4AMF8_9SPHI</name>
<evidence type="ECO:0000313" key="2">
    <source>
        <dbReference type="EMBL" id="SEA36968.1"/>
    </source>
</evidence>
<protein>
    <submittedName>
        <fullName evidence="2">Methyltransferase domain-containing protein</fullName>
    </submittedName>
</protein>
<keyword evidence="2" id="KW-0489">Methyltransferase</keyword>
<keyword evidence="2" id="KW-0808">Transferase</keyword>
<dbReference type="SUPFAM" id="SSF53335">
    <property type="entry name" value="S-adenosyl-L-methionine-dependent methyltransferases"/>
    <property type="match status" value="1"/>
</dbReference>
<dbReference type="EMBL" id="FNRA01000003">
    <property type="protein sequence ID" value="SEA36968.1"/>
    <property type="molecule type" value="Genomic_DNA"/>
</dbReference>
<dbReference type="AlphaFoldDB" id="A0A1H4AMF8"/>
<evidence type="ECO:0000313" key="3">
    <source>
        <dbReference type="Proteomes" id="UP000198850"/>
    </source>
</evidence>
<gene>
    <name evidence="2" type="ORF">SAMN05443550_10330</name>
</gene>
<dbReference type="Proteomes" id="UP000198850">
    <property type="component" value="Unassembled WGS sequence"/>
</dbReference>